<evidence type="ECO:0000256" key="5">
    <source>
        <dbReference type="ARBA" id="ARBA00022960"/>
    </source>
</evidence>
<dbReference type="HOGENOM" id="CLU_029243_0_1_10"/>
<organism evidence="17">
    <name type="scientific">Chlorobium phaeobacteroides (strain BS1)</name>
    <dbReference type="NCBI Taxonomy" id="331678"/>
    <lineage>
        <taxon>Bacteria</taxon>
        <taxon>Pseudomonadati</taxon>
        <taxon>Chlorobiota</taxon>
        <taxon>Chlorobiia</taxon>
        <taxon>Chlorobiales</taxon>
        <taxon>Chlorobiaceae</taxon>
        <taxon>Chlorobium/Pelodictyon group</taxon>
        <taxon>Chlorobium</taxon>
    </lineage>
</organism>
<dbReference type="Pfam" id="PF01098">
    <property type="entry name" value="FTSW_RODA_SPOVE"/>
    <property type="match status" value="1"/>
</dbReference>
<keyword evidence="7 16" id="KW-1133">Transmembrane helix</keyword>
<dbReference type="GO" id="GO:0009252">
    <property type="term" value="P:peptidoglycan biosynthetic process"/>
    <property type="evidence" value="ECO:0007669"/>
    <property type="project" value="UniProtKB-KW"/>
</dbReference>
<dbReference type="AlphaFoldDB" id="B3EQB9"/>
<dbReference type="InterPro" id="IPR001182">
    <property type="entry name" value="FtsW/RodA"/>
</dbReference>
<reference evidence="17" key="1">
    <citation type="submission" date="2008-06" db="EMBL/GenBank/DDBJ databases">
        <title>Complete sequence of Chlorobium phaeobacteroides BS1.</title>
        <authorList>
            <consortium name="US DOE Joint Genome Institute"/>
            <person name="Lucas S."/>
            <person name="Copeland A."/>
            <person name="Lapidus A."/>
            <person name="Glavina del Rio T."/>
            <person name="Dalin E."/>
            <person name="Tice H."/>
            <person name="Bruce D."/>
            <person name="Goodwin L."/>
            <person name="Pitluck S."/>
            <person name="Schmutz J."/>
            <person name="Larimer F."/>
            <person name="Land M."/>
            <person name="Hauser L."/>
            <person name="Kyrpides N."/>
            <person name="Ovchinnikova G."/>
            <person name="Li T."/>
            <person name="Liu Z."/>
            <person name="Zhao F."/>
            <person name="Overmann J."/>
            <person name="Bryant D.A."/>
            <person name="Richardson P."/>
        </authorList>
    </citation>
    <scope>NUCLEOTIDE SEQUENCE [LARGE SCALE GENOMIC DNA]</scope>
    <source>
        <strain evidence="17">BS1</strain>
    </source>
</reference>
<evidence type="ECO:0000256" key="2">
    <source>
        <dbReference type="ARBA" id="ARBA00022676"/>
    </source>
</evidence>
<dbReference type="GO" id="GO:0015648">
    <property type="term" value="F:lipid-linked peptidoglycan transporter activity"/>
    <property type="evidence" value="ECO:0007669"/>
    <property type="project" value="TreeGrafter"/>
</dbReference>
<comment type="similarity">
    <text evidence="11">Belongs to the SEDS family. FtsW subfamily.</text>
</comment>
<dbReference type="PANTHER" id="PTHR30474">
    <property type="entry name" value="CELL CYCLE PROTEIN"/>
    <property type="match status" value="1"/>
</dbReference>
<dbReference type="EMBL" id="CP001101">
    <property type="protein sequence ID" value="ACE05417.1"/>
    <property type="molecule type" value="Genomic_DNA"/>
</dbReference>
<dbReference type="OrthoDB" id="9812661at2"/>
<dbReference type="PANTHER" id="PTHR30474:SF2">
    <property type="entry name" value="PEPTIDOGLYCAN GLYCOSYLTRANSFERASE FTSW-RELATED"/>
    <property type="match status" value="1"/>
</dbReference>
<feature type="transmembrane region" description="Helical" evidence="16">
    <location>
        <begin position="359"/>
        <end position="380"/>
    </location>
</feature>
<evidence type="ECO:0000256" key="12">
    <source>
        <dbReference type="ARBA" id="ARBA00041185"/>
    </source>
</evidence>
<keyword evidence="2" id="KW-0328">Glycosyltransferase</keyword>
<keyword evidence="4 16" id="KW-0812">Transmembrane</keyword>
<evidence type="ECO:0000256" key="1">
    <source>
        <dbReference type="ARBA" id="ARBA00004141"/>
    </source>
</evidence>
<evidence type="ECO:0000256" key="16">
    <source>
        <dbReference type="SAM" id="Phobius"/>
    </source>
</evidence>
<feature type="transmembrane region" description="Helical" evidence="16">
    <location>
        <begin position="67"/>
        <end position="87"/>
    </location>
</feature>
<dbReference type="GO" id="GO:0051301">
    <property type="term" value="P:cell division"/>
    <property type="evidence" value="ECO:0007669"/>
    <property type="project" value="InterPro"/>
</dbReference>
<evidence type="ECO:0000256" key="3">
    <source>
        <dbReference type="ARBA" id="ARBA00022679"/>
    </source>
</evidence>
<evidence type="ECO:0000313" key="17">
    <source>
        <dbReference type="EMBL" id="ACE05417.1"/>
    </source>
</evidence>
<feature type="transmembrane region" description="Helical" evidence="16">
    <location>
        <begin position="293"/>
        <end position="315"/>
    </location>
</feature>
<feature type="transmembrane region" description="Helical" evidence="16">
    <location>
        <begin position="164"/>
        <end position="182"/>
    </location>
</feature>
<name>B3EQB9_CHLPB</name>
<evidence type="ECO:0000256" key="4">
    <source>
        <dbReference type="ARBA" id="ARBA00022692"/>
    </source>
</evidence>
<evidence type="ECO:0000256" key="13">
    <source>
        <dbReference type="ARBA" id="ARBA00041418"/>
    </source>
</evidence>
<comment type="catalytic activity">
    <reaction evidence="15">
        <text>[GlcNAc-(1-&gt;4)-Mur2Ac(oyl-L-Ala-gamma-D-Glu-L-Lys-D-Ala-D-Ala)](n)-di-trans,octa-cis-undecaprenyl diphosphate + beta-D-GlcNAc-(1-&gt;4)-Mur2Ac(oyl-L-Ala-gamma-D-Glu-L-Lys-D-Ala-D-Ala)-di-trans,octa-cis-undecaprenyl diphosphate = [GlcNAc-(1-&gt;4)-Mur2Ac(oyl-L-Ala-gamma-D-Glu-L-Lys-D-Ala-D-Ala)](n+1)-di-trans,octa-cis-undecaprenyl diphosphate + di-trans,octa-cis-undecaprenyl diphosphate + H(+)</text>
        <dbReference type="Rhea" id="RHEA:23708"/>
        <dbReference type="Rhea" id="RHEA-COMP:9602"/>
        <dbReference type="Rhea" id="RHEA-COMP:9603"/>
        <dbReference type="ChEBI" id="CHEBI:15378"/>
        <dbReference type="ChEBI" id="CHEBI:58405"/>
        <dbReference type="ChEBI" id="CHEBI:60033"/>
        <dbReference type="ChEBI" id="CHEBI:78435"/>
        <dbReference type="EC" id="2.4.99.28"/>
    </reaction>
</comment>
<keyword evidence="6" id="KW-0573">Peptidoglycan synthesis</keyword>
<evidence type="ECO:0000256" key="6">
    <source>
        <dbReference type="ARBA" id="ARBA00022984"/>
    </source>
</evidence>
<feature type="transmembrane region" description="Helical" evidence="16">
    <location>
        <begin position="327"/>
        <end position="347"/>
    </location>
</feature>
<evidence type="ECO:0000256" key="9">
    <source>
        <dbReference type="ARBA" id="ARBA00032370"/>
    </source>
</evidence>
<comment type="subcellular location">
    <subcellularLocation>
        <location evidence="1">Membrane</location>
        <topology evidence="1">Multi-pass membrane protein</topology>
    </subcellularLocation>
</comment>
<feature type="transmembrane region" description="Helical" evidence="16">
    <location>
        <begin position="131"/>
        <end position="152"/>
    </location>
</feature>
<feature type="transmembrane region" description="Helical" evidence="16">
    <location>
        <begin position="32"/>
        <end position="55"/>
    </location>
</feature>
<feature type="transmembrane region" description="Helical" evidence="16">
    <location>
        <begin position="188"/>
        <end position="204"/>
    </location>
</feature>
<evidence type="ECO:0000256" key="11">
    <source>
        <dbReference type="ARBA" id="ARBA00038053"/>
    </source>
</evidence>
<protein>
    <recommendedName>
        <fullName evidence="12">Probable peptidoglycan glycosyltransferase FtsW</fullName>
        <ecNumber evidence="14">2.4.99.28</ecNumber>
    </recommendedName>
    <alternativeName>
        <fullName evidence="13">Cell division protein FtsW</fullName>
    </alternativeName>
    <alternativeName>
        <fullName evidence="10">Cell wall polymerase</fullName>
    </alternativeName>
    <alternativeName>
        <fullName evidence="9">Peptidoglycan polymerase</fullName>
    </alternativeName>
</protein>
<feature type="transmembrane region" description="Helical" evidence="16">
    <location>
        <begin position="209"/>
        <end position="229"/>
    </location>
</feature>
<dbReference type="STRING" id="331678.Cphamn1_2523"/>
<dbReference type="GO" id="GO:0008360">
    <property type="term" value="P:regulation of cell shape"/>
    <property type="evidence" value="ECO:0007669"/>
    <property type="project" value="UniProtKB-KW"/>
</dbReference>
<dbReference type="GO" id="GO:0005886">
    <property type="term" value="C:plasma membrane"/>
    <property type="evidence" value="ECO:0007669"/>
    <property type="project" value="TreeGrafter"/>
</dbReference>
<evidence type="ECO:0000256" key="15">
    <source>
        <dbReference type="ARBA" id="ARBA00049902"/>
    </source>
</evidence>
<feature type="transmembrane region" description="Helical" evidence="16">
    <location>
        <begin position="99"/>
        <end position="119"/>
    </location>
</feature>
<proteinExistence type="inferred from homology"/>
<evidence type="ECO:0000256" key="7">
    <source>
        <dbReference type="ARBA" id="ARBA00022989"/>
    </source>
</evidence>
<evidence type="ECO:0000256" key="14">
    <source>
        <dbReference type="ARBA" id="ARBA00044770"/>
    </source>
</evidence>
<gene>
    <name evidence="17" type="ordered locus">Cphamn1_2523</name>
</gene>
<dbReference type="eggNOG" id="COG0772">
    <property type="taxonomic scope" value="Bacteria"/>
</dbReference>
<keyword evidence="5" id="KW-0133">Cell shape</keyword>
<accession>B3EQB9</accession>
<dbReference type="GO" id="GO:0032153">
    <property type="term" value="C:cell division site"/>
    <property type="evidence" value="ECO:0007669"/>
    <property type="project" value="TreeGrafter"/>
</dbReference>
<evidence type="ECO:0000256" key="10">
    <source>
        <dbReference type="ARBA" id="ARBA00033270"/>
    </source>
</evidence>
<dbReference type="KEGG" id="cpb:Cphamn1_2523"/>
<keyword evidence="3" id="KW-0808">Transferase</keyword>
<keyword evidence="8 16" id="KW-0472">Membrane</keyword>
<evidence type="ECO:0000256" key="8">
    <source>
        <dbReference type="ARBA" id="ARBA00023136"/>
    </source>
</evidence>
<dbReference type="EC" id="2.4.99.28" evidence="14"/>
<dbReference type="GO" id="GO:0008955">
    <property type="term" value="F:peptidoglycan glycosyltransferase activity"/>
    <property type="evidence" value="ECO:0007669"/>
    <property type="project" value="UniProtKB-EC"/>
</dbReference>
<sequence>MKQREANFSWNMPPEGLSAGKPAEANSAAGKILLLIVVMLMCIGVVVVYSSGAGWAQRKFSNPEYFLWRQVFFTVLGIGTVIMFSQVDYHHFKKVSKILLFFSMILLAGLLFFKFIGVIKGAARWIPLGPVSFQVSDFAKYALIFHFARLITEKRAFIKDLNESYYPLLTLLLCVVSLIAFAPNFSTASLVAVIGFSMMFLGGVRIKHLLVTAIPLIPLAGVFAIAQPYRVSRLLSFFNGGDDQLLSYQVRQALIGLGNGGLFGLGIGASKQRELFLPLSYNDFVFVIIGEEFGFIGSVAVLFLFVAFFVCGLVIAKNAADGFGRFVALGITIAITLYALINIAVASNVLPTTGVALPFISYGGTALLFNSLGVGILINISRKRDVVAVPEAEMSITGGNG</sequence>